<dbReference type="InterPro" id="IPR004274">
    <property type="entry name" value="FCP1_dom"/>
</dbReference>
<gene>
    <name evidence="4" type="ORF">R1sor_015818</name>
</gene>
<dbReference type="GO" id="GO:0015031">
    <property type="term" value="P:protein transport"/>
    <property type="evidence" value="ECO:0007669"/>
    <property type="project" value="UniProtKB-KW"/>
</dbReference>
<comment type="caution">
    <text evidence="4">The sequence shown here is derived from an EMBL/GenBank/DDBJ whole genome shotgun (WGS) entry which is preliminary data.</text>
</comment>
<proteinExistence type="inferred from homology"/>
<dbReference type="SUPFAM" id="SSF56784">
    <property type="entry name" value="HAD-like"/>
    <property type="match status" value="1"/>
</dbReference>
<feature type="coiled-coil region" evidence="2">
    <location>
        <begin position="19"/>
        <end position="60"/>
    </location>
</feature>
<dbReference type="EMBL" id="JBJQOH010000004">
    <property type="protein sequence ID" value="KAL3689509.1"/>
    <property type="molecule type" value="Genomic_DNA"/>
</dbReference>
<comment type="subunit">
    <text evidence="1">Component of the TIM23 complex.</text>
</comment>
<evidence type="ECO:0000313" key="4">
    <source>
        <dbReference type="EMBL" id="KAL3689509.1"/>
    </source>
</evidence>
<dbReference type="Gene3D" id="3.40.50.1000">
    <property type="entry name" value="HAD superfamily/HAD-like"/>
    <property type="match status" value="1"/>
</dbReference>
<dbReference type="SMART" id="SM00577">
    <property type="entry name" value="CPDc"/>
    <property type="match status" value="1"/>
</dbReference>
<dbReference type="InterPro" id="IPR050365">
    <property type="entry name" value="TIM50"/>
</dbReference>
<comment type="function">
    <text evidence="1">Essential component of the TIM23 complex, a complex that mediates the translocation of transit peptide-containing proteins across the mitochondrial inner membrane.</text>
</comment>
<dbReference type="InterPro" id="IPR036412">
    <property type="entry name" value="HAD-like_sf"/>
</dbReference>
<sequence length="393" mass="45094">MQQRLLHALQTDNQMDVRLKERKAELAELESLVAEQRRLLEETTHRRKEEERRLEELGVNVYRPCLVDPRVVRRKTLILAFDGLLVSIKSTAEEHSEASQNGWDVLQVRKGCFVVVRTGLAAFLQACIREFHLLIWTSRPKSVIDRIFRFLFKSKKISFDFAHDENCTVWSREQCFDLGKTSVPLYYKDFDMLYEHNINARDVLIVEDEVAKIGCNNLMNALVPKRWDLSVETPSSSFLIDHLLPFFTTWRSSVKGTVQFVEKTRPWSTLPWVEEPVKALMKWWGPGVKKTKTWTDILFRSCTYEERKSLRDMWTGITVRQKAQVESVERQKSPVESLAPVESVALVDSVVLVESAAPVESSTPVLSAARVAIEERSAPISNVVDEASVPSTS</sequence>
<evidence type="ECO:0000313" key="5">
    <source>
        <dbReference type="Proteomes" id="UP001633002"/>
    </source>
</evidence>
<organism evidence="4 5">
    <name type="scientific">Riccia sorocarpa</name>
    <dbReference type="NCBI Taxonomy" id="122646"/>
    <lineage>
        <taxon>Eukaryota</taxon>
        <taxon>Viridiplantae</taxon>
        <taxon>Streptophyta</taxon>
        <taxon>Embryophyta</taxon>
        <taxon>Marchantiophyta</taxon>
        <taxon>Marchantiopsida</taxon>
        <taxon>Marchantiidae</taxon>
        <taxon>Marchantiales</taxon>
        <taxon>Ricciaceae</taxon>
        <taxon>Riccia</taxon>
    </lineage>
</organism>
<dbReference type="Pfam" id="PF03031">
    <property type="entry name" value="NIF"/>
    <property type="match status" value="1"/>
</dbReference>
<evidence type="ECO:0000256" key="2">
    <source>
        <dbReference type="SAM" id="Coils"/>
    </source>
</evidence>
<name>A0ABD3HJF2_9MARC</name>
<keyword evidence="1" id="KW-0496">Mitochondrion</keyword>
<keyword evidence="5" id="KW-1185">Reference proteome</keyword>
<keyword evidence="1" id="KW-0811">Translocation</keyword>
<dbReference type="InterPro" id="IPR023214">
    <property type="entry name" value="HAD_sf"/>
</dbReference>
<evidence type="ECO:0000259" key="3">
    <source>
        <dbReference type="PROSITE" id="PS50969"/>
    </source>
</evidence>
<dbReference type="AlphaFoldDB" id="A0ABD3HJF2"/>
<comment type="similarity">
    <text evidence="1">Belongs to the TIM50 family.</text>
</comment>
<comment type="subcellular location">
    <subcellularLocation>
        <location evidence="1">Mitochondrion inner membrane</location>
        <topology evidence="1">Single-pass membrane protein</topology>
    </subcellularLocation>
</comment>
<dbReference type="Proteomes" id="UP001633002">
    <property type="component" value="Unassembled WGS sequence"/>
</dbReference>
<reference evidence="4 5" key="1">
    <citation type="submission" date="2024-09" db="EMBL/GenBank/DDBJ databases">
        <title>Chromosome-scale assembly of Riccia sorocarpa.</title>
        <authorList>
            <person name="Paukszto L."/>
        </authorList>
    </citation>
    <scope>NUCLEOTIDE SEQUENCE [LARGE SCALE GENOMIC DNA]</scope>
    <source>
        <strain evidence="4">LP-2024</strain>
        <tissue evidence="4">Aerial parts of the thallus</tissue>
    </source>
</reference>
<protein>
    <recommendedName>
        <fullName evidence="1">Mitochondrial import inner membrane translocase subunit TIM50</fullName>
    </recommendedName>
</protein>
<keyword evidence="1" id="KW-0813">Transport</keyword>
<dbReference type="PROSITE" id="PS50969">
    <property type="entry name" value="FCP1"/>
    <property type="match status" value="1"/>
</dbReference>
<dbReference type="GO" id="GO:0005744">
    <property type="term" value="C:TIM23 mitochondrial import inner membrane translocase complex"/>
    <property type="evidence" value="ECO:0007669"/>
    <property type="project" value="UniProtKB-UniRule"/>
</dbReference>
<feature type="domain" description="FCP1 homology" evidence="3">
    <location>
        <begin position="70"/>
        <end position="250"/>
    </location>
</feature>
<dbReference type="PANTHER" id="PTHR12210">
    <property type="entry name" value="DULLARD PROTEIN PHOSPHATASE"/>
    <property type="match status" value="1"/>
</dbReference>
<keyword evidence="2" id="KW-0175">Coiled coil</keyword>
<keyword evidence="1" id="KW-0653">Protein transport</keyword>
<keyword evidence="1" id="KW-0809">Transit peptide</keyword>
<accession>A0ABD3HJF2</accession>
<evidence type="ECO:0000256" key="1">
    <source>
        <dbReference type="RuleBase" id="RU365079"/>
    </source>
</evidence>